<organism evidence="2 3">
    <name type="scientific">Apiospora hydei</name>
    <dbReference type="NCBI Taxonomy" id="1337664"/>
    <lineage>
        <taxon>Eukaryota</taxon>
        <taxon>Fungi</taxon>
        <taxon>Dikarya</taxon>
        <taxon>Ascomycota</taxon>
        <taxon>Pezizomycotina</taxon>
        <taxon>Sordariomycetes</taxon>
        <taxon>Xylariomycetidae</taxon>
        <taxon>Amphisphaeriales</taxon>
        <taxon>Apiosporaceae</taxon>
        <taxon>Apiospora</taxon>
    </lineage>
</organism>
<evidence type="ECO:0000313" key="3">
    <source>
        <dbReference type="Proteomes" id="UP001433268"/>
    </source>
</evidence>
<gene>
    <name evidence="2" type="ORF">PG997_001960</name>
</gene>
<sequence length="287" mass="32365">MEWNRESDSEPEQVPIETYVAHLNSWLRDCNEHHDNEFQVAPIPERPPHHIPDWVIDTKDACIVRGCSVPRYVALSYVWRSPSHKKDFSAGTRLMLLKDNLGDFRTKGFLSTGILDLAPVVVRDAINLVQRCGARYLWVDCLCIVQHDDTTGDRVALMNEIYSGAYFTLIAAASTVFAKGLYGPPCLQNTTRYINNDKPSASTLHAELLCMDIGPFARRWLSTVEGAKGPTGGNEQLDIADPPQRYEFYNVLWVETIDGIKYRKAAGRVPKDVWEENCGQPEKIVLG</sequence>
<proteinExistence type="predicted"/>
<evidence type="ECO:0000259" key="1">
    <source>
        <dbReference type="Pfam" id="PF06985"/>
    </source>
</evidence>
<keyword evidence="3" id="KW-1185">Reference proteome</keyword>
<reference evidence="2 3" key="1">
    <citation type="submission" date="2023-01" db="EMBL/GenBank/DDBJ databases">
        <title>Analysis of 21 Apiospora genomes using comparative genomics revels a genus with tremendous synthesis potential of carbohydrate active enzymes and secondary metabolites.</title>
        <authorList>
            <person name="Sorensen T."/>
        </authorList>
    </citation>
    <scope>NUCLEOTIDE SEQUENCE [LARGE SCALE GENOMIC DNA]</scope>
    <source>
        <strain evidence="2 3">CBS 114990</strain>
    </source>
</reference>
<accession>A0ABR1X804</accession>
<name>A0ABR1X804_9PEZI</name>
<protein>
    <recommendedName>
        <fullName evidence="1">Heterokaryon incompatibility domain-containing protein</fullName>
    </recommendedName>
</protein>
<dbReference type="GeneID" id="92039335"/>
<dbReference type="RefSeq" id="XP_066673571.1">
    <property type="nucleotide sequence ID" value="XM_066806275.1"/>
</dbReference>
<dbReference type="EMBL" id="JAQQWN010000003">
    <property type="protein sequence ID" value="KAK8091599.1"/>
    <property type="molecule type" value="Genomic_DNA"/>
</dbReference>
<dbReference type="InterPro" id="IPR010730">
    <property type="entry name" value="HET"/>
</dbReference>
<evidence type="ECO:0000313" key="2">
    <source>
        <dbReference type="EMBL" id="KAK8091599.1"/>
    </source>
</evidence>
<comment type="caution">
    <text evidence="2">The sequence shown here is derived from an EMBL/GenBank/DDBJ whole genome shotgun (WGS) entry which is preliminary data.</text>
</comment>
<dbReference type="PANTHER" id="PTHR33112:SF1">
    <property type="entry name" value="HETEROKARYON INCOMPATIBILITY DOMAIN-CONTAINING PROTEIN"/>
    <property type="match status" value="1"/>
</dbReference>
<dbReference type="Proteomes" id="UP001433268">
    <property type="component" value="Unassembled WGS sequence"/>
</dbReference>
<dbReference type="PANTHER" id="PTHR33112">
    <property type="entry name" value="DOMAIN PROTEIN, PUTATIVE-RELATED"/>
    <property type="match status" value="1"/>
</dbReference>
<feature type="domain" description="Heterokaryon incompatibility" evidence="1">
    <location>
        <begin position="72"/>
        <end position="189"/>
    </location>
</feature>
<dbReference type="Pfam" id="PF06985">
    <property type="entry name" value="HET"/>
    <property type="match status" value="1"/>
</dbReference>